<accession>A0AAV7F1S6</accession>
<proteinExistence type="inferred from homology"/>
<dbReference type="InterPro" id="IPR035513">
    <property type="entry name" value="Invertase/methylesterase_inhib"/>
</dbReference>
<keyword evidence="7" id="KW-0812">Transmembrane</keyword>
<evidence type="ECO:0000256" key="5">
    <source>
        <dbReference type="ARBA" id="ARBA00023085"/>
    </source>
</evidence>
<evidence type="ECO:0000256" key="1">
    <source>
        <dbReference type="ARBA" id="ARBA00005184"/>
    </source>
</evidence>
<keyword evidence="6" id="KW-0964">Secreted</keyword>
<organism evidence="9 10">
    <name type="scientific">Aristolochia fimbriata</name>
    <name type="common">White veined hardy Dutchman's pipe vine</name>
    <dbReference type="NCBI Taxonomy" id="158543"/>
    <lineage>
        <taxon>Eukaryota</taxon>
        <taxon>Viridiplantae</taxon>
        <taxon>Streptophyta</taxon>
        <taxon>Embryophyta</taxon>
        <taxon>Tracheophyta</taxon>
        <taxon>Spermatophyta</taxon>
        <taxon>Magnoliopsida</taxon>
        <taxon>Magnoliidae</taxon>
        <taxon>Piperales</taxon>
        <taxon>Aristolochiaceae</taxon>
        <taxon>Aristolochia</taxon>
    </lineage>
</organism>
<feature type="transmembrane region" description="Helical" evidence="7">
    <location>
        <begin position="21"/>
        <end position="43"/>
    </location>
</feature>
<comment type="catalytic activity">
    <reaction evidence="6">
        <text>[(1-&gt;4)-alpha-D-galacturonosyl methyl ester](n) + n H2O = [(1-&gt;4)-alpha-D-galacturonosyl](n) + n methanol + n H(+)</text>
        <dbReference type="Rhea" id="RHEA:22380"/>
        <dbReference type="Rhea" id="RHEA-COMP:14570"/>
        <dbReference type="Rhea" id="RHEA-COMP:14573"/>
        <dbReference type="ChEBI" id="CHEBI:15377"/>
        <dbReference type="ChEBI" id="CHEBI:15378"/>
        <dbReference type="ChEBI" id="CHEBI:17790"/>
        <dbReference type="ChEBI" id="CHEBI:140522"/>
        <dbReference type="ChEBI" id="CHEBI:140523"/>
        <dbReference type="EC" id="3.1.1.11"/>
    </reaction>
</comment>
<comment type="similarity">
    <text evidence="3">In the C-terminal section; belongs to the pectinesterase family.</text>
</comment>
<dbReference type="Gene3D" id="2.160.20.10">
    <property type="entry name" value="Single-stranded right-handed beta-helix, Pectin lyase-like"/>
    <property type="match status" value="2"/>
</dbReference>
<sequence>MASSLDQPFLAKPSSSPVRRTTLGVLILPVAASLLFLAAFAAFCAAIPNININNPFAICAHAPSPTTYSCVALVSREILIDSGINLPLTQTQRLQLLLLKSLPAVATSTEKARRRSLAPGVVSIRRQRMGLSDCVQLLNLSRDQLVDSLVVLIRSPELSKRAHSDVHTWLSAVLTNYVTCLDGLRGEAKSAMEARVEHLMDLATASLAMVVSLSPPGLPDAEDVLRQPLVKYHYPSWVTSADRNLLESSATEMKPHAVVSKDGKGDSTTVQGAIDAAPSRSKTRYVIRVKAGTYKEVVRINQDKENIMLNYSRTVFMQSKIESHINPLGWYPWNEDKGLDTLYYGEFRNFGPGSKTGKRVKWPGYHVITDTDVAMDFTVKEVIQGGDWLPSTGVPFEEGLGRP</sequence>
<dbReference type="SMART" id="SM00856">
    <property type="entry name" value="PMEI"/>
    <property type="match status" value="1"/>
</dbReference>
<evidence type="ECO:0000259" key="8">
    <source>
        <dbReference type="SMART" id="SM00856"/>
    </source>
</evidence>
<dbReference type="InterPro" id="IPR018040">
    <property type="entry name" value="Pectinesterase_Tyr_AS"/>
</dbReference>
<dbReference type="SUPFAM" id="SSF51126">
    <property type="entry name" value="Pectin lyase-like"/>
    <property type="match status" value="2"/>
</dbReference>
<keyword evidence="7" id="KW-0472">Membrane</keyword>
<dbReference type="InterPro" id="IPR000070">
    <property type="entry name" value="Pectinesterase_cat"/>
</dbReference>
<comment type="pathway">
    <text evidence="1 6">Glycan metabolism; pectin degradation; 2-dehydro-3-deoxy-D-gluconate from pectin: step 1/5.</text>
</comment>
<protein>
    <recommendedName>
        <fullName evidence="6">Pectinesterase</fullName>
        <ecNumber evidence="6">3.1.1.11</ecNumber>
    </recommendedName>
</protein>
<dbReference type="Gene3D" id="1.20.140.40">
    <property type="entry name" value="Invertase/pectin methylesterase inhibitor family protein"/>
    <property type="match status" value="1"/>
</dbReference>
<dbReference type="GO" id="GO:0030599">
    <property type="term" value="F:pectinesterase activity"/>
    <property type="evidence" value="ECO:0007669"/>
    <property type="project" value="UniProtKB-UniRule"/>
</dbReference>
<dbReference type="SUPFAM" id="SSF101148">
    <property type="entry name" value="Plant invertase/pectin methylesterase inhibitor"/>
    <property type="match status" value="1"/>
</dbReference>
<keyword evidence="10" id="KW-1185">Reference proteome</keyword>
<gene>
    <name evidence="9" type="ORF">H6P81_007040</name>
</gene>
<feature type="domain" description="Pectinesterase inhibitor" evidence="8">
    <location>
        <begin position="50"/>
        <end position="209"/>
    </location>
</feature>
<keyword evidence="6" id="KW-0134">Cell wall</keyword>
<dbReference type="Proteomes" id="UP000825729">
    <property type="component" value="Unassembled WGS sequence"/>
</dbReference>
<dbReference type="EC" id="3.1.1.11" evidence="6"/>
<comment type="subcellular location">
    <subcellularLocation>
        <location evidence="6">Secreted</location>
        <location evidence="6">Cell wall</location>
    </subcellularLocation>
</comment>
<dbReference type="PANTHER" id="PTHR31707">
    <property type="entry name" value="PECTINESTERASE"/>
    <property type="match status" value="1"/>
</dbReference>
<reference evidence="9 10" key="1">
    <citation type="submission" date="2021-07" db="EMBL/GenBank/DDBJ databases">
        <title>The Aristolochia fimbriata genome: insights into angiosperm evolution, floral development and chemical biosynthesis.</title>
        <authorList>
            <person name="Jiao Y."/>
        </authorList>
    </citation>
    <scope>NUCLEOTIDE SEQUENCE [LARGE SCALE GENOMIC DNA]</scope>
    <source>
        <strain evidence="9">IBCAS-2021</strain>
        <tissue evidence="9">Leaf</tissue>
    </source>
</reference>
<keyword evidence="4 6" id="KW-0378">Hydrolase</keyword>
<dbReference type="PROSITE" id="PS00800">
    <property type="entry name" value="PECTINESTERASE_1"/>
    <property type="match status" value="1"/>
</dbReference>
<keyword evidence="7" id="KW-1133">Transmembrane helix</keyword>
<dbReference type="InterPro" id="IPR012334">
    <property type="entry name" value="Pectin_lyas_fold"/>
</dbReference>
<dbReference type="CDD" id="cd15799">
    <property type="entry name" value="PMEI-like_4"/>
    <property type="match status" value="1"/>
</dbReference>
<comment type="caution">
    <text evidence="9">The sequence shown here is derived from an EMBL/GenBank/DDBJ whole genome shotgun (WGS) entry which is preliminary data.</text>
</comment>
<name>A0AAV7F1S6_ARIFI</name>
<comment type="function">
    <text evidence="6">Acts in the modification of cell walls via demethylesterification of cell wall pectin.</text>
</comment>
<dbReference type="InterPro" id="IPR011050">
    <property type="entry name" value="Pectin_lyase_fold/virulence"/>
</dbReference>
<dbReference type="Pfam" id="PF04043">
    <property type="entry name" value="PMEI"/>
    <property type="match status" value="1"/>
</dbReference>
<dbReference type="GO" id="GO:0042545">
    <property type="term" value="P:cell wall modification"/>
    <property type="evidence" value="ECO:0007669"/>
    <property type="project" value="UniProtKB-UniRule"/>
</dbReference>
<dbReference type="EMBL" id="JAINDJ010000003">
    <property type="protein sequence ID" value="KAG9454136.1"/>
    <property type="molecule type" value="Genomic_DNA"/>
</dbReference>
<evidence type="ECO:0000256" key="7">
    <source>
        <dbReference type="SAM" id="Phobius"/>
    </source>
</evidence>
<evidence type="ECO:0000313" key="9">
    <source>
        <dbReference type="EMBL" id="KAG9454136.1"/>
    </source>
</evidence>
<comment type="similarity">
    <text evidence="2">In the N-terminal section; belongs to the PMEI family.</text>
</comment>
<dbReference type="AlphaFoldDB" id="A0AAV7F1S6"/>
<dbReference type="GO" id="GO:0045490">
    <property type="term" value="P:pectin catabolic process"/>
    <property type="evidence" value="ECO:0007669"/>
    <property type="project" value="UniProtKB-UniRule"/>
</dbReference>
<evidence type="ECO:0000256" key="2">
    <source>
        <dbReference type="ARBA" id="ARBA00006027"/>
    </source>
</evidence>
<dbReference type="InterPro" id="IPR006501">
    <property type="entry name" value="Pectinesterase_inhib_dom"/>
</dbReference>
<keyword evidence="6" id="KW-0961">Cell wall biogenesis/degradation</keyword>
<dbReference type="Pfam" id="PF01095">
    <property type="entry name" value="Pectinesterase"/>
    <property type="match status" value="2"/>
</dbReference>
<dbReference type="NCBIfam" id="TIGR01614">
    <property type="entry name" value="PME_inhib"/>
    <property type="match status" value="1"/>
</dbReference>
<dbReference type="GO" id="GO:0004857">
    <property type="term" value="F:enzyme inhibitor activity"/>
    <property type="evidence" value="ECO:0007669"/>
    <property type="project" value="InterPro"/>
</dbReference>
<evidence type="ECO:0000313" key="10">
    <source>
        <dbReference type="Proteomes" id="UP000825729"/>
    </source>
</evidence>
<evidence type="ECO:0000256" key="6">
    <source>
        <dbReference type="RuleBase" id="RU000589"/>
    </source>
</evidence>
<keyword evidence="5 6" id="KW-0063">Aspartyl esterase</keyword>
<evidence type="ECO:0000256" key="4">
    <source>
        <dbReference type="ARBA" id="ARBA00022801"/>
    </source>
</evidence>
<evidence type="ECO:0000256" key="3">
    <source>
        <dbReference type="ARBA" id="ARBA00007786"/>
    </source>
</evidence>